<dbReference type="GO" id="GO:0030288">
    <property type="term" value="C:outer membrane-bounded periplasmic space"/>
    <property type="evidence" value="ECO:0007669"/>
    <property type="project" value="TreeGrafter"/>
</dbReference>
<keyword evidence="6" id="KW-0574">Periplasm</keyword>
<dbReference type="Proteomes" id="UP001139035">
    <property type="component" value="Unassembled WGS sequence"/>
</dbReference>
<dbReference type="GO" id="GO:0030246">
    <property type="term" value="F:carbohydrate binding"/>
    <property type="evidence" value="ECO:0007669"/>
    <property type="project" value="TreeGrafter"/>
</dbReference>
<reference evidence="11" key="1">
    <citation type="submission" date="2022-01" db="EMBL/GenBank/DDBJ databases">
        <title>Jiella avicenniae sp. nov., a novel endophytic bacterium isolated from bark of Avicennia marina.</title>
        <authorList>
            <person name="Tuo L."/>
        </authorList>
    </citation>
    <scope>NUCLEOTIDE SEQUENCE</scope>
    <source>
        <strain evidence="11">CBK1P-4</strain>
    </source>
</reference>
<evidence type="ECO:0000256" key="1">
    <source>
        <dbReference type="ARBA" id="ARBA00004418"/>
    </source>
</evidence>
<dbReference type="InterPro" id="IPR028082">
    <property type="entry name" value="Peripla_BP_I"/>
</dbReference>
<evidence type="ECO:0000313" key="12">
    <source>
        <dbReference type="Proteomes" id="UP001139035"/>
    </source>
</evidence>
<comment type="subcellular location">
    <subcellularLocation>
        <location evidence="1">Periplasm</location>
    </subcellularLocation>
</comment>
<evidence type="ECO:0000313" key="11">
    <source>
        <dbReference type="EMBL" id="MCE7030557.1"/>
    </source>
</evidence>
<gene>
    <name evidence="11" type="ORF">LZD57_21430</name>
</gene>
<accession>A0A9X1P3Y4</accession>
<dbReference type="PANTHER" id="PTHR30036:SF7">
    <property type="entry name" value="ABC TRANSPORTER PERIPLASMIC-BINDING PROTEIN YPHF"/>
    <property type="match status" value="1"/>
</dbReference>
<dbReference type="GO" id="GO:0043190">
    <property type="term" value="C:ATP-binding cassette (ABC) transporter complex"/>
    <property type="evidence" value="ECO:0007669"/>
    <property type="project" value="InterPro"/>
</dbReference>
<keyword evidence="5 9" id="KW-0732">Signal</keyword>
<evidence type="ECO:0000259" key="10">
    <source>
        <dbReference type="Pfam" id="PF13407"/>
    </source>
</evidence>
<evidence type="ECO:0000256" key="5">
    <source>
        <dbReference type="ARBA" id="ARBA00022729"/>
    </source>
</evidence>
<evidence type="ECO:0000256" key="8">
    <source>
        <dbReference type="SAM" id="MobiDB-lite"/>
    </source>
</evidence>
<name>A0A9X1P3Y4_9HYPH</name>
<organism evidence="11 12">
    <name type="scientific">Jiella avicenniae</name>
    <dbReference type="NCBI Taxonomy" id="2907202"/>
    <lineage>
        <taxon>Bacteria</taxon>
        <taxon>Pseudomonadati</taxon>
        <taxon>Pseudomonadota</taxon>
        <taxon>Alphaproteobacteria</taxon>
        <taxon>Hyphomicrobiales</taxon>
        <taxon>Aurantimonadaceae</taxon>
        <taxon>Jiella</taxon>
    </lineage>
</organism>
<dbReference type="CDD" id="cd20003">
    <property type="entry name" value="PBP1_LsrB_Quorum_Sensing"/>
    <property type="match status" value="1"/>
</dbReference>
<dbReference type="InterPro" id="IPR030159">
    <property type="entry name" value="LsrB"/>
</dbReference>
<feature type="region of interest" description="Disordered" evidence="8">
    <location>
        <begin position="23"/>
        <end position="63"/>
    </location>
</feature>
<evidence type="ECO:0000256" key="4">
    <source>
        <dbReference type="ARBA" id="ARBA00014452"/>
    </source>
</evidence>
<sequence>MKKLLTALIGASLLSTPAFAQSAWTGGDDQPTNPLACTGESPAPEPGEYNGGTPTNAPDRNGKDLKVVDIPKLVGVGYFASTASGMQEAAKELGNITVNTDGPTRANIDEQITFVDNYITSGVDGILFAANDPVAIAPVLKKALDAGINVVGYDADAEADARQWFVNQALPNGVAKSMMDQLASEIGEEGSFAIVTSTFTTPNQARWISEMQAYTEKCHPNLKFLETVEAQEDNILSFNQAQTLINKYGDDLKGILGMTSVATPAAAEAVQQNGLCGKVSVVGLALPNAMKPYINSDCIQSTILWNTVDLGYAAVEVMRQVADGTLKPGDKTVKAGRLGELPIVNQSQVLLGQPKVFTKADINDFDF</sequence>
<feature type="compositionally biased region" description="Polar residues" evidence="8">
    <location>
        <begin position="23"/>
        <end position="35"/>
    </location>
</feature>
<comment type="function">
    <text evidence="7">Part of the ABC transporter complex LsrABCD involved in autoinducer 2 (AI-2) import. Binds AI-2 and delivers it to the LsrC and LsrD permeases.</text>
</comment>
<dbReference type="AlphaFoldDB" id="A0A9X1P3Y4"/>
<comment type="subunit">
    <text evidence="3">The complex is composed of two ATP-binding proteins (LsrA), two transmembrane proteins (LsrC and LsrD) and a solute-binding protein (LsrB).</text>
</comment>
<dbReference type="Gene3D" id="3.40.50.2300">
    <property type="match status" value="2"/>
</dbReference>
<protein>
    <recommendedName>
        <fullName evidence="4">Autoinducer 2-binding protein LsrB</fullName>
    </recommendedName>
</protein>
<dbReference type="InterPro" id="IPR025997">
    <property type="entry name" value="SBP_2_dom"/>
</dbReference>
<feature type="chain" id="PRO_5040836799" description="Autoinducer 2-binding protein LsrB" evidence="9">
    <location>
        <begin position="21"/>
        <end position="367"/>
    </location>
</feature>
<evidence type="ECO:0000256" key="9">
    <source>
        <dbReference type="SAM" id="SignalP"/>
    </source>
</evidence>
<comment type="caution">
    <text evidence="11">The sequence shown here is derived from an EMBL/GenBank/DDBJ whole genome shotgun (WGS) entry which is preliminary data.</text>
</comment>
<evidence type="ECO:0000256" key="6">
    <source>
        <dbReference type="ARBA" id="ARBA00022764"/>
    </source>
</evidence>
<dbReference type="PANTHER" id="PTHR30036">
    <property type="entry name" value="D-XYLOSE-BINDING PERIPLASMIC PROTEIN"/>
    <property type="match status" value="1"/>
</dbReference>
<dbReference type="SUPFAM" id="SSF53822">
    <property type="entry name" value="Periplasmic binding protein-like I"/>
    <property type="match status" value="1"/>
</dbReference>
<dbReference type="EMBL" id="JAJUWU010000025">
    <property type="protein sequence ID" value="MCE7030557.1"/>
    <property type="molecule type" value="Genomic_DNA"/>
</dbReference>
<comment type="similarity">
    <text evidence="2">Belongs to the bacterial solute-binding protein 2 family.</text>
</comment>
<dbReference type="RefSeq" id="WP_233721624.1">
    <property type="nucleotide sequence ID" value="NZ_JAJUWU010000025.1"/>
</dbReference>
<evidence type="ECO:0000256" key="2">
    <source>
        <dbReference type="ARBA" id="ARBA00007639"/>
    </source>
</evidence>
<evidence type="ECO:0000256" key="7">
    <source>
        <dbReference type="ARBA" id="ARBA00025060"/>
    </source>
</evidence>
<dbReference type="InterPro" id="IPR050555">
    <property type="entry name" value="Bact_Solute-Bind_Prot2"/>
</dbReference>
<feature type="signal peptide" evidence="9">
    <location>
        <begin position="1"/>
        <end position="20"/>
    </location>
</feature>
<dbReference type="Pfam" id="PF13407">
    <property type="entry name" value="Peripla_BP_4"/>
    <property type="match status" value="1"/>
</dbReference>
<feature type="domain" description="Periplasmic binding protein" evidence="10">
    <location>
        <begin position="70"/>
        <end position="324"/>
    </location>
</feature>
<keyword evidence="12" id="KW-1185">Reference proteome</keyword>
<proteinExistence type="inferred from homology"/>
<evidence type="ECO:0000256" key="3">
    <source>
        <dbReference type="ARBA" id="ARBA00011262"/>
    </source>
</evidence>